<comment type="caution">
    <text evidence="2">The sequence shown here is derived from an EMBL/GenBank/DDBJ whole genome shotgun (WGS) entry which is preliminary data.</text>
</comment>
<feature type="domain" description="Glycosyl transferase family 25" evidence="1">
    <location>
        <begin position="118"/>
        <end position="284"/>
    </location>
</feature>
<evidence type="ECO:0000313" key="2">
    <source>
        <dbReference type="EMBL" id="OSJ32496.1"/>
    </source>
</evidence>
<dbReference type="EMBL" id="NAFK01000142">
    <property type="protein sequence ID" value="OSJ32496.1"/>
    <property type="molecule type" value="Genomic_DNA"/>
</dbReference>
<protein>
    <recommendedName>
        <fullName evidence="1">Glycosyl transferase family 25 domain-containing protein</fullName>
    </recommendedName>
</protein>
<dbReference type="CDD" id="cd06532">
    <property type="entry name" value="Glyco_transf_25"/>
    <property type="match status" value="1"/>
</dbReference>
<accession>A0ABX3X7W3</accession>
<evidence type="ECO:0000259" key="1">
    <source>
        <dbReference type="Pfam" id="PF01755"/>
    </source>
</evidence>
<dbReference type="Proteomes" id="UP000193884">
    <property type="component" value="Unassembled WGS sequence"/>
</dbReference>
<proteinExistence type="predicted"/>
<name>A0ABX3X7W3_9BRAD</name>
<gene>
    <name evidence="2" type="ORF">BST63_07730</name>
</gene>
<dbReference type="Pfam" id="PF01755">
    <property type="entry name" value="Glyco_transf_25"/>
    <property type="match status" value="1"/>
</dbReference>
<evidence type="ECO:0000313" key="3">
    <source>
        <dbReference type="Proteomes" id="UP000193884"/>
    </source>
</evidence>
<organism evidence="2 3">
    <name type="scientific">Bradyrhizobium canariense</name>
    <dbReference type="NCBI Taxonomy" id="255045"/>
    <lineage>
        <taxon>Bacteria</taxon>
        <taxon>Pseudomonadati</taxon>
        <taxon>Pseudomonadota</taxon>
        <taxon>Alphaproteobacteria</taxon>
        <taxon>Hyphomicrobiales</taxon>
        <taxon>Nitrobacteraceae</taxon>
        <taxon>Bradyrhizobium</taxon>
    </lineage>
</organism>
<sequence>MSNGNPKGEIKTQPNDFVEVLASHHVVPSLGVHLDGISHTVVGKIKSGICCGSSRQKVRAPVYVSSIRALVPSWRLLLTACSLSTSTSAFLKCRRAIPVPSQQRRTDQSMGSNLRIVAISLAGSVRRERARANLESLEIPWTFFDALRAPAKGLPQYDEALAIRFWGRGLSRAEIGCAASHMSIMAQVAASDADNSWTLVIEDDVILDAGFSFRALPDICKAAEIGYLRLYGRHMAPCKHVAWLDQRELVRFERAPMGTQAYLISSGAARRFIHSVTTIHRPVDWEMDRFWANGLYNYGLFPFPCLELTLPSSIAKAAESLREPTALDRAAWFAWKSKEYVLRLSENIRLRQSDRRIRGRLAGVTSLYGPMPGTIRGVRKPVIDA</sequence>
<keyword evidence="3" id="KW-1185">Reference proteome</keyword>
<reference evidence="2 3" key="1">
    <citation type="submission" date="2017-03" db="EMBL/GenBank/DDBJ databases">
        <title>Whole genome sequences of fourteen strains of Bradyrhizobium canariense and one strain of Bradyrhizobium japonicum isolated from Lupinus (Papilionoideae: Genisteae) species in Algeria.</title>
        <authorList>
            <person name="Crovadore J."/>
            <person name="Chekireb D."/>
            <person name="Brachmann A."/>
            <person name="Chablais R."/>
            <person name="Cochard B."/>
            <person name="Lefort F."/>
        </authorList>
    </citation>
    <scope>NUCLEOTIDE SEQUENCE [LARGE SCALE GENOMIC DNA]</scope>
    <source>
        <strain evidence="2 3">UBMAN05</strain>
    </source>
</reference>
<dbReference type="InterPro" id="IPR002654">
    <property type="entry name" value="Glyco_trans_25"/>
</dbReference>